<keyword evidence="3" id="KW-1185">Reference proteome</keyword>
<feature type="domain" description="Cupin type-2" evidence="1">
    <location>
        <begin position="57"/>
        <end position="121"/>
    </location>
</feature>
<evidence type="ECO:0000313" key="3">
    <source>
        <dbReference type="Proteomes" id="UP001501358"/>
    </source>
</evidence>
<evidence type="ECO:0000313" key="2">
    <source>
        <dbReference type="EMBL" id="GAA2509257.1"/>
    </source>
</evidence>
<dbReference type="PANTHER" id="PTHR36440">
    <property type="entry name" value="PUTATIVE (AFU_ORTHOLOGUE AFUA_8G07350)-RELATED"/>
    <property type="match status" value="1"/>
</dbReference>
<dbReference type="Gene3D" id="2.60.120.10">
    <property type="entry name" value="Jelly Rolls"/>
    <property type="match status" value="1"/>
</dbReference>
<reference evidence="2 3" key="1">
    <citation type="journal article" date="2019" name="Int. J. Syst. Evol. Microbiol.">
        <title>The Global Catalogue of Microorganisms (GCM) 10K type strain sequencing project: providing services to taxonomists for standard genome sequencing and annotation.</title>
        <authorList>
            <consortium name="The Broad Institute Genomics Platform"/>
            <consortium name="The Broad Institute Genome Sequencing Center for Infectious Disease"/>
            <person name="Wu L."/>
            <person name="Ma J."/>
        </authorList>
    </citation>
    <scope>NUCLEOTIDE SEQUENCE [LARGE SCALE GENOMIC DNA]</scope>
    <source>
        <strain evidence="2 3">JCM 6307</strain>
    </source>
</reference>
<name>A0ABN3MUU3_9ACTN</name>
<dbReference type="RefSeq" id="WP_344385867.1">
    <property type="nucleotide sequence ID" value="NZ_BAAATA010000047.1"/>
</dbReference>
<comment type="caution">
    <text evidence="2">The sequence shown here is derived from an EMBL/GenBank/DDBJ whole genome shotgun (WGS) entry which is preliminary data.</text>
</comment>
<evidence type="ECO:0000259" key="1">
    <source>
        <dbReference type="Pfam" id="PF07883"/>
    </source>
</evidence>
<accession>A0ABN3MUU3</accession>
<dbReference type="PANTHER" id="PTHR36440:SF1">
    <property type="entry name" value="PUTATIVE (AFU_ORTHOLOGUE AFUA_8G07350)-RELATED"/>
    <property type="match status" value="1"/>
</dbReference>
<dbReference type="Proteomes" id="UP001501358">
    <property type="component" value="Unassembled WGS sequence"/>
</dbReference>
<dbReference type="EMBL" id="BAAATA010000047">
    <property type="protein sequence ID" value="GAA2509257.1"/>
    <property type="molecule type" value="Genomic_DNA"/>
</dbReference>
<organism evidence="2 3">
    <name type="scientific">Streptomyces thermolineatus</name>
    <dbReference type="NCBI Taxonomy" id="44033"/>
    <lineage>
        <taxon>Bacteria</taxon>
        <taxon>Bacillati</taxon>
        <taxon>Actinomycetota</taxon>
        <taxon>Actinomycetes</taxon>
        <taxon>Kitasatosporales</taxon>
        <taxon>Streptomycetaceae</taxon>
        <taxon>Streptomyces</taxon>
    </lineage>
</organism>
<protein>
    <recommendedName>
        <fullName evidence="1">Cupin type-2 domain-containing protein</fullName>
    </recommendedName>
</protein>
<dbReference type="CDD" id="cd02215">
    <property type="entry name" value="cupin_QDO_N_C"/>
    <property type="match status" value="1"/>
</dbReference>
<dbReference type="InterPro" id="IPR014710">
    <property type="entry name" value="RmlC-like_jellyroll"/>
</dbReference>
<sequence>MTNVSSDAPAAPGAASAHPFLHVPAGGGPAVWLNGDVYSVKLDKEESDGRLTVLEASVPPGGGPPIHNHTREEEAFYVLEGELEMYVAGRTLTVRTGDFVFVPRNTMHGFRNKGLHPARQLLLFTPGGFERFFLEAGEPAVPGIPVPPFRPTDNPRAVEVGGRHGSFQADAGTA</sequence>
<proteinExistence type="predicted"/>
<gene>
    <name evidence="2" type="ORF">GCM10010406_52150</name>
</gene>
<dbReference type="InterPro" id="IPR011051">
    <property type="entry name" value="RmlC_Cupin_sf"/>
</dbReference>
<dbReference type="Pfam" id="PF07883">
    <property type="entry name" value="Cupin_2"/>
    <property type="match status" value="1"/>
</dbReference>
<dbReference type="InterPro" id="IPR013096">
    <property type="entry name" value="Cupin_2"/>
</dbReference>
<dbReference type="SUPFAM" id="SSF51182">
    <property type="entry name" value="RmlC-like cupins"/>
    <property type="match status" value="1"/>
</dbReference>
<dbReference type="InterPro" id="IPR053146">
    <property type="entry name" value="QDO-like"/>
</dbReference>